<dbReference type="GO" id="GO:0003676">
    <property type="term" value="F:nucleic acid binding"/>
    <property type="evidence" value="ECO:0007669"/>
    <property type="project" value="InterPro"/>
</dbReference>
<accession>A0A316UPT3</accession>
<comment type="catalytic activity">
    <reaction evidence="1">
        <text>Endonucleolytic cleavage to 5'-phosphomonoester.</text>
        <dbReference type="EC" id="3.1.26.4"/>
    </reaction>
</comment>
<evidence type="ECO:0000256" key="7">
    <source>
        <dbReference type="ARBA" id="ARBA00022801"/>
    </source>
</evidence>
<keyword evidence="6" id="KW-0255">Endonuclease</keyword>
<dbReference type="Pfam" id="PF00075">
    <property type="entry name" value="RNase_H"/>
    <property type="match status" value="1"/>
</dbReference>
<gene>
    <name evidence="9" type="ORF">BDZ90DRAFT_281269</name>
</gene>
<dbReference type="OrthoDB" id="245563at2759"/>
<dbReference type="RefSeq" id="XP_025360495.1">
    <property type="nucleotide sequence ID" value="XM_025509348.1"/>
</dbReference>
<evidence type="ECO:0000259" key="8">
    <source>
        <dbReference type="PROSITE" id="PS50879"/>
    </source>
</evidence>
<name>A0A316UPT3_9BASI</name>
<keyword evidence="5" id="KW-0479">Metal-binding</keyword>
<evidence type="ECO:0000313" key="9">
    <source>
        <dbReference type="EMBL" id="PWN25883.1"/>
    </source>
</evidence>
<evidence type="ECO:0000256" key="3">
    <source>
        <dbReference type="ARBA" id="ARBA00012180"/>
    </source>
</evidence>
<dbReference type="InterPro" id="IPR050092">
    <property type="entry name" value="RNase_H"/>
</dbReference>
<dbReference type="PANTHER" id="PTHR10642:SF26">
    <property type="entry name" value="RIBONUCLEASE H1"/>
    <property type="match status" value="1"/>
</dbReference>
<dbReference type="GO" id="GO:0004523">
    <property type="term" value="F:RNA-DNA hybrid ribonuclease activity"/>
    <property type="evidence" value="ECO:0007669"/>
    <property type="project" value="UniProtKB-EC"/>
</dbReference>
<dbReference type="GO" id="GO:0043137">
    <property type="term" value="P:DNA replication, removal of RNA primer"/>
    <property type="evidence" value="ECO:0007669"/>
    <property type="project" value="TreeGrafter"/>
</dbReference>
<evidence type="ECO:0000256" key="4">
    <source>
        <dbReference type="ARBA" id="ARBA00022722"/>
    </source>
</evidence>
<sequence>MTLPTTTYIIYTDGACHGNGANPALRQAEGAIGIYSEDLDVMERLPEQMRPHTADKSEFWAIYRALQEAPPIRPLLIRTDSTQCINTLTIWYYEWVAHGGLKTNGRKDKNYNLIRDIMDEILLRRSRGQMVSFKHVLGHSGN</sequence>
<evidence type="ECO:0000256" key="5">
    <source>
        <dbReference type="ARBA" id="ARBA00022723"/>
    </source>
</evidence>
<evidence type="ECO:0000256" key="1">
    <source>
        <dbReference type="ARBA" id="ARBA00000077"/>
    </source>
</evidence>
<dbReference type="InterPro" id="IPR036397">
    <property type="entry name" value="RNaseH_sf"/>
</dbReference>
<dbReference type="SUPFAM" id="SSF53098">
    <property type="entry name" value="Ribonuclease H-like"/>
    <property type="match status" value="1"/>
</dbReference>
<feature type="domain" description="RNase H type-1" evidence="8">
    <location>
        <begin position="4"/>
        <end position="142"/>
    </location>
</feature>
<keyword evidence="4" id="KW-0540">Nuclease</keyword>
<reference evidence="9 10" key="1">
    <citation type="journal article" date="2018" name="Mol. Biol. Evol.">
        <title>Broad Genomic Sampling Reveals a Smut Pathogenic Ancestry of the Fungal Clade Ustilaginomycotina.</title>
        <authorList>
            <person name="Kijpornyongpan T."/>
            <person name="Mondo S.J."/>
            <person name="Barry K."/>
            <person name="Sandor L."/>
            <person name="Lee J."/>
            <person name="Lipzen A."/>
            <person name="Pangilinan J."/>
            <person name="LaButti K."/>
            <person name="Hainaut M."/>
            <person name="Henrissat B."/>
            <person name="Grigoriev I.V."/>
            <person name="Spatafora J.W."/>
            <person name="Aime M.C."/>
        </authorList>
    </citation>
    <scope>NUCLEOTIDE SEQUENCE [LARGE SCALE GENOMIC DNA]</scope>
    <source>
        <strain evidence="9 10">MCA 5214</strain>
    </source>
</reference>
<comment type="similarity">
    <text evidence="2">Belongs to the RNase H family.</text>
</comment>
<evidence type="ECO:0000256" key="6">
    <source>
        <dbReference type="ARBA" id="ARBA00022759"/>
    </source>
</evidence>
<feature type="non-terminal residue" evidence="9">
    <location>
        <position position="142"/>
    </location>
</feature>
<keyword evidence="10" id="KW-1185">Reference proteome</keyword>
<dbReference type="InterPro" id="IPR012337">
    <property type="entry name" value="RNaseH-like_sf"/>
</dbReference>
<dbReference type="STRING" id="1569628.A0A316UPT3"/>
<dbReference type="EC" id="3.1.26.4" evidence="3"/>
<dbReference type="Gene3D" id="3.30.420.10">
    <property type="entry name" value="Ribonuclease H-like superfamily/Ribonuclease H"/>
    <property type="match status" value="1"/>
</dbReference>
<evidence type="ECO:0000313" key="10">
    <source>
        <dbReference type="Proteomes" id="UP000245884"/>
    </source>
</evidence>
<organism evidence="9 10">
    <name type="scientific">Jaminaea rosea</name>
    <dbReference type="NCBI Taxonomy" id="1569628"/>
    <lineage>
        <taxon>Eukaryota</taxon>
        <taxon>Fungi</taxon>
        <taxon>Dikarya</taxon>
        <taxon>Basidiomycota</taxon>
        <taxon>Ustilaginomycotina</taxon>
        <taxon>Exobasidiomycetes</taxon>
        <taxon>Microstromatales</taxon>
        <taxon>Microstromatales incertae sedis</taxon>
        <taxon>Jaminaea</taxon>
    </lineage>
</organism>
<dbReference type="AlphaFoldDB" id="A0A316UPT3"/>
<keyword evidence="7" id="KW-0378">Hydrolase</keyword>
<protein>
    <recommendedName>
        <fullName evidence="3">ribonuclease H</fullName>
        <ecNumber evidence="3">3.1.26.4</ecNumber>
    </recommendedName>
</protein>
<dbReference type="PANTHER" id="PTHR10642">
    <property type="entry name" value="RIBONUCLEASE H1"/>
    <property type="match status" value="1"/>
</dbReference>
<dbReference type="Proteomes" id="UP000245884">
    <property type="component" value="Unassembled WGS sequence"/>
</dbReference>
<evidence type="ECO:0000256" key="2">
    <source>
        <dbReference type="ARBA" id="ARBA00005300"/>
    </source>
</evidence>
<dbReference type="InterPro" id="IPR002156">
    <property type="entry name" value="RNaseH_domain"/>
</dbReference>
<dbReference type="EMBL" id="KZ819674">
    <property type="protein sequence ID" value="PWN25883.1"/>
    <property type="molecule type" value="Genomic_DNA"/>
</dbReference>
<dbReference type="PROSITE" id="PS50879">
    <property type="entry name" value="RNASE_H_1"/>
    <property type="match status" value="1"/>
</dbReference>
<dbReference type="GeneID" id="37031171"/>
<dbReference type="GO" id="GO:0046872">
    <property type="term" value="F:metal ion binding"/>
    <property type="evidence" value="ECO:0007669"/>
    <property type="project" value="UniProtKB-KW"/>
</dbReference>
<proteinExistence type="inferred from homology"/>